<dbReference type="PANTHER" id="PTHR33264">
    <property type="entry name" value="EXPRESSED PROTEIN"/>
    <property type="match status" value="1"/>
</dbReference>
<feature type="region of interest" description="Disordered" evidence="1">
    <location>
        <begin position="1"/>
        <end position="20"/>
    </location>
</feature>
<dbReference type="AlphaFoldDB" id="A0A2Z6NAC3"/>
<organism evidence="2 3">
    <name type="scientific">Trifolium subterraneum</name>
    <name type="common">Subterranean clover</name>
    <dbReference type="NCBI Taxonomy" id="3900"/>
    <lineage>
        <taxon>Eukaryota</taxon>
        <taxon>Viridiplantae</taxon>
        <taxon>Streptophyta</taxon>
        <taxon>Embryophyta</taxon>
        <taxon>Tracheophyta</taxon>
        <taxon>Spermatophyta</taxon>
        <taxon>Magnoliopsida</taxon>
        <taxon>eudicotyledons</taxon>
        <taxon>Gunneridae</taxon>
        <taxon>Pentapetalae</taxon>
        <taxon>rosids</taxon>
        <taxon>fabids</taxon>
        <taxon>Fabales</taxon>
        <taxon>Fabaceae</taxon>
        <taxon>Papilionoideae</taxon>
        <taxon>50 kb inversion clade</taxon>
        <taxon>NPAAA clade</taxon>
        <taxon>Hologalegina</taxon>
        <taxon>IRL clade</taxon>
        <taxon>Trifolieae</taxon>
        <taxon>Trifolium</taxon>
    </lineage>
</organism>
<dbReference type="EMBL" id="DF973874">
    <property type="protein sequence ID" value="GAU41664.1"/>
    <property type="molecule type" value="Genomic_DNA"/>
</dbReference>
<evidence type="ECO:0000313" key="2">
    <source>
        <dbReference type="EMBL" id="GAU41664.1"/>
    </source>
</evidence>
<proteinExistence type="predicted"/>
<keyword evidence="3" id="KW-1185">Reference proteome</keyword>
<dbReference type="OrthoDB" id="695262at2759"/>
<gene>
    <name evidence="2" type="ORF">TSUD_272480</name>
</gene>
<name>A0A2Z6NAC3_TRISU</name>
<reference evidence="3" key="1">
    <citation type="journal article" date="2017" name="Front. Plant Sci.">
        <title>Climate Clever Clovers: New Paradigm to Reduce the Environmental Footprint of Ruminants by Breeding Low Methanogenic Forages Utilizing Haplotype Variation.</title>
        <authorList>
            <person name="Kaur P."/>
            <person name="Appels R."/>
            <person name="Bayer P.E."/>
            <person name="Keeble-Gagnere G."/>
            <person name="Wang J."/>
            <person name="Hirakawa H."/>
            <person name="Shirasawa K."/>
            <person name="Vercoe P."/>
            <person name="Stefanova K."/>
            <person name="Durmic Z."/>
            <person name="Nichols P."/>
            <person name="Revell C."/>
            <person name="Isobe S.N."/>
            <person name="Edwards D."/>
            <person name="Erskine W."/>
        </authorList>
    </citation>
    <scope>NUCLEOTIDE SEQUENCE [LARGE SCALE GENOMIC DNA]</scope>
    <source>
        <strain evidence="3">cv. Daliak</strain>
    </source>
</reference>
<accession>A0A2Z6NAC3</accession>
<evidence type="ECO:0000256" key="1">
    <source>
        <dbReference type="SAM" id="MobiDB-lite"/>
    </source>
</evidence>
<sequence length="144" mass="16185">MSSKVLIPPSPTPRKRRGVGEMAGGAAADCTAVCCCCPCAVLNVVVLAVYSLPAGLFRKAVHRRRRRLMKNGAKIKKNDVAFMQSQRSSFVDNDFRVDSLPLDERFKKDRSAEERLEEVALEKELWARFAGTGFWRNDSQRQPI</sequence>
<evidence type="ECO:0000313" key="3">
    <source>
        <dbReference type="Proteomes" id="UP000242715"/>
    </source>
</evidence>
<dbReference type="Proteomes" id="UP000242715">
    <property type="component" value="Unassembled WGS sequence"/>
</dbReference>
<dbReference type="PANTHER" id="PTHR33264:SF25">
    <property type="entry name" value="PROTEIN, PUTATIVE-RELATED"/>
    <property type="match status" value="1"/>
</dbReference>
<protein>
    <submittedName>
        <fullName evidence="2">Uncharacterized protein</fullName>
    </submittedName>
</protein>